<comment type="caution">
    <text evidence="2">The sequence shown here is derived from an EMBL/GenBank/DDBJ whole genome shotgun (WGS) entry which is preliminary data.</text>
</comment>
<sequence length="112" mass="11529">MRLNHVELISALVAAIGSENRSCLWGRGDHMHAVCIQRWLATTRPPAGVAGHGLATYKGWPTAAKAPLQGGGRLRPGPLQGATSRKGGLPAKGSLCLRRGSSSGGAVRVKAG</sequence>
<evidence type="ECO:0000313" key="2">
    <source>
        <dbReference type="EMBL" id="RRT50162.1"/>
    </source>
</evidence>
<organism evidence="2 3">
    <name type="scientific">Ensete ventricosum</name>
    <name type="common">Abyssinian banana</name>
    <name type="synonym">Musa ensete</name>
    <dbReference type="NCBI Taxonomy" id="4639"/>
    <lineage>
        <taxon>Eukaryota</taxon>
        <taxon>Viridiplantae</taxon>
        <taxon>Streptophyta</taxon>
        <taxon>Embryophyta</taxon>
        <taxon>Tracheophyta</taxon>
        <taxon>Spermatophyta</taxon>
        <taxon>Magnoliopsida</taxon>
        <taxon>Liliopsida</taxon>
        <taxon>Zingiberales</taxon>
        <taxon>Musaceae</taxon>
        <taxon>Ensete</taxon>
    </lineage>
</organism>
<dbReference type="AlphaFoldDB" id="A0A426YEH8"/>
<name>A0A426YEH8_ENSVE</name>
<proteinExistence type="predicted"/>
<reference evidence="2 3" key="1">
    <citation type="journal article" date="2014" name="Agronomy (Basel)">
        <title>A Draft Genome Sequence for Ensete ventricosum, the Drought-Tolerant Tree Against Hunger.</title>
        <authorList>
            <person name="Harrison J."/>
            <person name="Moore K.A."/>
            <person name="Paszkiewicz K."/>
            <person name="Jones T."/>
            <person name="Grant M."/>
            <person name="Ambacheew D."/>
            <person name="Muzemil S."/>
            <person name="Studholme D.J."/>
        </authorList>
    </citation>
    <scope>NUCLEOTIDE SEQUENCE [LARGE SCALE GENOMIC DNA]</scope>
</reference>
<protein>
    <submittedName>
        <fullName evidence="2">Uncharacterized protein</fullName>
    </submittedName>
</protein>
<feature type="region of interest" description="Disordered" evidence="1">
    <location>
        <begin position="66"/>
        <end position="94"/>
    </location>
</feature>
<gene>
    <name evidence="2" type="ORF">B296_00026299</name>
</gene>
<evidence type="ECO:0000256" key="1">
    <source>
        <dbReference type="SAM" id="MobiDB-lite"/>
    </source>
</evidence>
<dbReference type="Proteomes" id="UP000287651">
    <property type="component" value="Unassembled WGS sequence"/>
</dbReference>
<dbReference type="EMBL" id="AMZH03012918">
    <property type="protein sequence ID" value="RRT50162.1"/>
    <property type="molecule type" value="Genomic_DNA"/>
</dbReference>
<evidence type="ECO:0000313" key="3">
    <source>
        <dbReference type="Proteomes" id="UP000287651"/>
    </source>
</evidence>
<accession>A0A426YEH8</accession>